<evidence type="ECO:0000313" key="2">
    <source>
        <dbReference type="EMBL" id="ARN81482.1"/>
    </source>
</evidence>
<organism evidence="2 3">
    <name type="scientific">Methylocystis bryophila</name>
    <dbReference type="NCBI Taxonomy" id="655015"/>
    <lineage>
        <taxon>Bacteria</taxon>
        <taxon>Pseudomonadati</taxon>
        <taxon>Pseudomonadota</taxon>
        <taxon>Alphaproteobacteria</taxon>
        <taxon>Hyphomicrobiales</taxon>
        <taxon>Methylocystaceae</taxon>
        <taxon>Methylocystis</taxon>
    </lineage>
</organism>
<feature type="chain" id="PRO_5012439023" description="3',5'-cyclic-nucleotide phosphodiesterase" evidence="1">
    <location>
        <begin position="24"/>
        <end position="83"/>
    </location>
</feature>
<dbReference type="AlphaFoldDB" id="A0A1W6MV63"/>
<sequence>MNRNRLFTLVTILASLIAPAAWAAGTAEQRAACQDDAFRLCSDDVPDTAAIEACLQRHIRSISPACQRQFGYAPGKAKTSRRQ</sequence>
<feature type="signal peptide" evidence="1">
    <location>
        <begin position="1"/>
        <end position="23"/>
    </location>
</feature>
<name>A0A1W6MV63_9HYPH</name>
<dbReference type="Proteomes" id="UP000193978">
    <property type="component" value="Chromosome"/>
</dbReference>
<proteinExistence type="predicted"/>
<reference evidence="2 3" key="1">
    <citation type="submission" date="2017-02" db="EMBL/GenBank/DDBJ databases">
        <authorList>
            <person name="Peterson S.W."/>
        </authorList>
    </citation>
    <scope>NUCLEOTIDE SEQUENCE [LARGE SCALE GENOMIC DNA]</scope>
    <source>
        <strain evidence="2 3">S285</strain>
    </source>
</reference>
<gene>
    <name evidence="2" type="ORF">B1812_10825</name>
</gene>
<evidence type="ECO:0000313" key="3">
    <source>
        <dbReference type="Proteomes" id="UP000193978"/>
    </source>
</evidence>
<keyword evidence="3" id="KW-1185">Reference proteome</keyword>
<dbReference type="EMBL" id="CP019948">
    <property type="protein sequence ID" value="ARN81482.1"/>
    <property type="molecule type" value="Genomic_DNA"/>
</dbReference>
<evidence type="ECO:0008006" key="4">
    <source>
        <dbReference type="Google" id="ProtNLM"/>
    </source>
</evidence>
<keyword evidence="1" id="KW-0732">Signal</keyword>
<accession>A0A1W6MV63</accession>
<evidence type="ECO:0000256" key="1">
    <source>
        <dbReference type="SAM" id="SignalP"/>
    </source>
</evidence>
<protein>
    <recommendedName>
        <fullName evidence="4">3',5'-cyclic-nucleotide phosphodiesterase</fullName>
    </recommendedName>
</protein>
<dbReference type="KEGG" id="mbry:B1812_10825"/>